<evidence type="ECO:0000313" key="3">
    <source>
        <dbReference type="Proteomes" id="UP000694844"/>
    </source>
</evidence>
<dbReference type="Gene3D" id="2.170.300.10">
    <property type="entry name" value="Tie2 ligand-binding domain superfamily"/>
    <property type="match status" value="1"/>
</dbReference>
<protein>
    <submittedName>
        <fullName evidence="4">Protein draper-like isoform X1</fullName>
    </submittedName>
</protein>
<evidence type="ECO:0000256" key="2">
    <source>
        <dbReference type="SAM" id="SignalP"/>
    </source>
</evidence>
<dbReference type="RefSeq" id="XP_022335799.1">
    <property type="nucleotide sequence ID" value="XM_022480091.1"/>
</dbReference>
<keyword evidence="1" id="KW-0812">Transmembrane</keyword>
<feature type="chain" id="PRO_5034288762" evidence="2">
    <location>
        <begin position="23"/>
        <end position="376"/>
    </location>
</feature>
<organism evidence="3 4">
    <name type="scientific">Crassostrea virginica</name>
    <name type="common">Eastern oyster</name>
    <dbReference type="NCBI Taxonomy" id="6565"/>
    <lineage>
        <taxon>Eukaryota</taxon>
        <taxon>Metazoa</taxon>
        <taxon>Spiralia</taxon>
        <taxon>Lophotrochozoa</taxon>
        <taxon>Mollusca</taxon>
        <taxon>Bivalvia</taxon>
        <taxon>Autobranchia</taxon>
        <taxon>Pteriomorphia</taxon>
        <taxon>Ostreida</taxon>
        <taxon>Ostreoidea</taxon>
        <taxon>Ostreidae</taxon>
        <taxon>Crassostrea</taxon>
    </lineage>
</organism>
<accession>A0A8B8E7Z9</accession>
<keyword evidence="1" id="KW-1133">Transmembrane helix</keyword>
<evidence type="ECO:0000256" key="1">
    <source>
        <dbReference type="SAM" id="Phobius"/>
    </source>
</evidence>
<proteinExistence type="predicted"/>
<keyword evidence="2" id="KW-0732">Signal</keyword>
<dbReference type="OrthoDB" id="6144158at2759"/>
<gene>
    <name evidence="4" type="primary">LOC111132296</name>
</gene>
<feature type="transmembrane region" description="Helical" evidence="1">
    <location>
        <begin position="150"/>
        <end position="174"/>
    </location>
</feature>
<keyword evidence="3" id="KW-1185">Reference proteome</keyword>
<dbReference type="GeneID" id="111132296"/>
<evidence type="ECO:0000313" key="4">
    <source>
        <dbReference type="RefSeq" id="XP_022335799.1"/>
    </source>
</evidence>
<keyword evidence="1" id="KW-0472">Membrane</keyword>
<dbReference type="AlphaFoldDB" id="A0A8B8E7Z9"/>
<feature type="signal peptide" evidence="2">
    <location>
        <begin position="1"/>
        <end position="22"/>
    </location>
</feature>
<name>A0A8B8E7Z9_CRAVI</name>
<reference evidence="4" key="1">
    <citation type="submission" date="2025-08" db="UniProtKB">
        <authorList>
            <consortium name="RefSeq"/>
        </authorList>
    </citation>
    <scope>IDENTIFICATION</scope>
    <source>
        <tissue evidence="4">Whole sample</tissue>
    </source>
</reference>
<dbReference type="KEGG" id="cvn:111132296"/>
<dbReference type="Proteomes" id="UP000694844">
    <property type="component" value="Chromosome 5"/>
</dbReference>
<sequence>MSVFMHDVCYGFLILICNSAFATNSSYCGPKGCCTNYRMVDGLCIACPKGTFGDDCSEECPTGKYGELCANECHCRPTERCDPIHGCINTEGTCNVNGSEVQCCTNYILINGRCEDTEGTCNVNGSEVQCCTNYILINGRCEESRKQPKVLIIIISIIPGGLLLACTVCVYIWWKRKKTNRRNYGDIPHIYSHTSEFCGNSGNNVSNNTNTTDKKTINANGNSKTFEDADSLVKGSCDEENETGTYSKLTLRLNYYEEPVRHNPLAKSYSDTPTLPIGPSIPSDTKIHSKPKFKRISSLRTVKSTTELDSWNLGDIPSGKCAKDASKTTANHTQSLEDLSNVYDLASKEDKNCKGVPMRQDFLKELTTQLMHLKKY</sequence>